<protein>
    <submittedName>
        <fullName evidence="1">Uncharacterized protein</fullName>
    </submittedName>
</protein>
<name>A0A9P6GYT2_9MICR</name>
<dbReference type="EMBL" id="SBJO01000073">
    <property type="protein sequence ID" value="KAF9763476.1"/>
    <property type="molecule type" value="Genomic_DNA"/>
</dbReference>
<dbReference type="OrthoDB" id="2195646at2759"/>
<sequence>MEYKKDAKILFESLRLLKKGSDISEYNHRMFIDNLKRDTNSKYSLMAIFEILRIKESSLLSSKEKDLVLTALMKCLKTENIDLTTFFSEKIAHSFDLEKHTKKIIGLVKTVASGNIKALQSLLAVLLEQSANPEHIIKVVISQVVKDKSYNDVFLKTKLSCGNFVEEIMSHMEDKDYIDVFCSLQTVSVHNLRNIGETKTKKSVKSSDKLRYVESAIEKGFINEIVLFYYNDKDKRIRQLLAKSKFAFSKNIISRFLNDNDALVRENIISTLDVEECIGQDVEVYDRLLDIEETVRKKTFILYDRLYSYIKTYCFSSFIPINEEFKENTQNVKRRRLVPQEDQKNTENYFTKFSLNLFKGLLTAQKSEYEKVLDQYEFSFDFYHSFLDQPGVESYFRSVGQKVLEKIDVNSLENIQKRTYFMVFDGILNEKQIKSLIEEDIESAIYYMRDKNIVPFMMPFISSILKEITELPLSLTITILERLEDYKDICPAENITNPLVCSFLKRDFTLANFDVTNFDVTKFDSSFYKAFFMCKTNPTEALDVLRTIELSDHEVYEILIASKKLDILSLYCDRILENEEDFCKIHQKRNILKERILGISFEEFFKGGVHNIYLYFLMTGRIAVCDTDFFISLVHFISRSVTNKNKISKLLKNYLGSIPKETYYEFASICYCLKTKSMYSTGDQEYNKIQDMDEMLYYIISLVLNFNVYKISEKNYNLEMFYDVIEENVQLVLSKH</sequence>
<keyword evidence="2" id="KW-1185">Reference proteome</keyword>
<dbReference type="AlphaFoldDB" id="A0A9P6GYT2"/>
<evidence type="ECO:0000313" key="1">
    <source>
        <dbReference type="EMBL" id="KAF9763476.1"/>
    </source>
</evidence>
<organism evidence="1 2">
    <name type="scientific">Nosema granulosis</name>
    <dbReference type="NCBI Taxonomy" id="83296"/>
    <lineage>
        <taxon>Eukaryota</taxon>
        <taxon>Fungi</taxon>
        <taxon>Fungi incertae sedis</taxon>
        <taxon>Microsporidia</taxon>
        <taxon>Nosematidae</taxon>
        <taxon>Nosema</taxon>
    </lineage>
</organism>
<reference evidence="1 2" key="1">
    <citation type="journal article" date="2020" name="Genome Biol. Evol.">
        <title>Comparative genomics of strictly vertically transmitted, feminizing microsporidia endosymbionts of amphipod crustaceans.</title>
        <authorList>
            <person name="Cormier A."/>
            <person name="Chebbi M.A."/>
            <person name="Giraud I."/>
            <person name="Wattier R."/>
            <person name="Teixeira M."/>
            <person name="Gilbert C."/>
            <person name="Rigaud T."/>
            <person name="Cordaux R."/>
        </authorList>
    </citation>
    <scope>NUCLEOTIDE SEQUENCE [LARGE SCALE GENOMIC DNA]</scope>
    <source>
        <strain evidence="1 2">Ou3-Ou53</strain>
    </source>
</reference>
<proteinExistence type="predicted"/>
<accession>A0A9P6GYT2</accession>
<gene>
    <name evidence="1" type="ORF">NGRA_1243</name>
</gene>
<dbReference type="Proteomes" id="UP000740883">
    <property type="component" value="Unassembled WGS sequence"/>
</dbReference>
<evidence type="ECO:0000313" key="2">
    <source>
        <dbReference type="Proteomes" id="UP000740883"/>
    </source>
</evidence>
<comment type="caution">
    <text evidence="1">The sequence shown here is derived from an EMBL/GenBank/DDBJ whole genome shotgun (WGS) entry which is preliminary data.</text>
</comment>